<organism evidence="1 2">
    <name type="scientific">Hymenoscyphus albidus</name>
    <dbReference type="NCBI Taxonomy" id="595503"/>
    <lineage>
        <taxon>Eukaryota</taxon>
        <taxon>Fungi</taxon>
        <taxon>Dikarya</taxon>
        <taxon>Ascomycota</taxon>
        <taxon>Pezizomycotina</taxon>
        <taxon>Leotiomycetes</taxon>
        <taxon>Helotiales</taxon>
        <taxon>Helotiaceae</taxon>
        <taxon>Hymenoscyphus</taxon>
    </lineage>
</organism>
<dbReference type="OrthoDB" id="4021778at2759"/>
<reference evidence="1" key="1">
    <citation type="submission" date="2021-07" db="EMBL/GenBank/DDBJ databases">
        <authorList>
            <person name="Durling M."/>
        </authorList>
    </citation>
    <scope>NUCLEOTIDE SEQUENCE</scope>
</reference>
<gene>
    <name evidence="1" type="ORF">HYALB_00006149</name>
</gene>
<accession>A0A9N9LNN2</accession>
<keyword evidence="2" id="KW-1185">Reference proteome</keyword>
<evidence type="ECO:0000313" key="1">
    <source>
        <dbReference type="EMBL" id="CAG8976375.1"/>
    </source>
</evidence>
<sequence length="72" mass="7721">MTVSIIPFALPTRRNISIIPGGQLDTEKAFTGTDGLANKRVAEALPRSQKGNTAGIRCKGREGKNHTFLAKV</sequence>
<dbReference type="Proteomes" id="UP000701801">
    <property type="component" value="Unassembled WGS sequence"/>
</dbReference>
<name>A0A9N9LNN2_9HELO</name>
<protein>
    <submittedName>
        <fullName evidence="1">Uncharacterized protein</fullName>
    </submittedName>
</protein>
<proteinExistence type="predicted"/>
<evidence type="ECO:0000313" key="2">
    <source>
        <dbReference type="Proteomes" id="UP000701801"/>
    </source>
</evidence>
<comment type="caution">
    <text evidence="1">The sequence shown here is derived from an EMBL/GenBank/DDBJ whole genome shotgun (WGS) entry which is preliminary data.</text>
</comment>
<dbReference type="AlphaFoldDB" id="A0A9N9LNN2"/>
<dbReference type="EMBL" id="CAJVRM010000173">
    <property type="protein sequence ID" value="CAG8976375.1"/>
    <property type="molecule type" value="Genomic_DNA"/>
</dbReference>